<feature type="transmembrane region" description="Helical" evidence="1">
    <location>
        <begin position="45"/>
        <end position="64"/>
    </location>
</feature>
<evidence type="ECO:0000313" key="3">
    <source>
        <dbReference type="Proteomes" id="UP000275256"/>
    </source>
</evidence>
<dbReference type="AlphaFoldDB" id="A0A3M0GC29"/>
<keyword evidence="1" id="KW-0812">Transmembrane</keyword>
<dbReference type="EMBL" id="REFW01000002">
    <property type="protein sequence ID" value="RMB60162.1"/>
    <property type="molecule type" value="Genomic_DNA"/>
</dbReference>
<dbReference type="Proteomes" id="UP000275256">
    <property type="component" value="Unassembled WGS sequence"/>
</dbReference>
<proteinExistence type="predicted"/>
<evidence type="ECO:0000256" key="1">
    <source>
        <dbReference type="SAM" id="Phobius"/>
    </source>
</evidence>
<keyword evidence="3" id="KW-1185">Reference proteome</keyword>
<keyword evidence="1" id="KW-1133">Transmembrane helix</keyword>
<protein>
    <submittedName>
        <fullName evidence="2">Uncharacterized protein</fullName>
    </submittedName>
</protein>
<keyword evidence="1" id="KW-0472">Membrane</keyword>
<name>A0A3M0GC29_9ACTN</name>
<evidence type="ECO:0000313" key="2">
    <source>
        <dbReference type="EMBL" id="RMB60162.1"/>
    </source>
</evidence>
<organism evidence="2 3">
    <name type="scientific">Tessaracoccus antarcticus</name>
    <dbReference type="NCBI Taxonomy" id="2479848"/>
    <lineage>
        <taxon>Bacteria</taxon>
        <taxon>Bacillati</taxon>
        <taxon>Actinomycetota</taxon>
        <taxon>Actinomycetes</taxon>
        <taxon>Propionibacteriales</taxon>
        <taxon>Propionibacteriaceae</taxon>
        <taxon>Tessaracoccus</taxon>
    </lineage>
</organism>
<gene>
    <name evidence="2" type="ORF">EAX62_10765</name>
</gene>
<comment type="caution">
    <text evidence="2">The sequence shown here is derived from an EMBL/GenBank/DDBJ whole genome shotgun (WGS) entry which is preliminary data.</text>
</comment>
<dbReference type="RefSeq" id="WP_121901642.1">
    <property type="nucleotide sequence ID" value="NZ_REFW01000002.1"/>
</dbReference>
<accession>A0A3M0GC29</accession>
<sequence>MTTEGDTKSPTVDSHPLAVLLVHTTAVDSMVMVDITTLPGGSMQFSVAFQHGVIPLLVSVPILMEQTQDVLSSAGRIVLTIAATLFLAYLVLMTSALLVFSVRGWAHTALERHKNLAIVPRHEAFPAMVEQS</sequence>
<reference evidence="2 3" key="1">
    <citation type="submission" date="2018-10" db="EMBL/GenBank/DDBJ databases">
        <title>Tessaracoccus antarcticuss sp. nov., isolated from sediment.</title>
        <authorList>
            <person name="Zhou L.Y."/>
            <person name="Du Z.J."/>
        </authorList>
    </citation>
    <scope>NUCLEOTIDE SEQUENCE [LARGE SCALE GENOMIC DNA]</scope>
    <source>
        <strain evidence="2 3">JDX10</strain>
    </source>
</reference>
<feature type="transmembrane region" description="Helical" evidence="1">
    <location>
        <begin position="76"/>
        <end position="102"/>
    </location>
</feature>